<accession>A0A553K2A2</accession>
<dbReference type="Proteomes" id="UP000317638">
    <property type="component" value="Unassembled WGS sequence"/>
</dbReference>
<protein>
    <submittedName>
        <fullName evidence="1">Uncharacterized protein</fullName>
    </submittedName>
</protein>
<name>A0A553K2A2_9ACTN</name>
<gene>
    <name evidence="1" type="ORF">FOJ82_06875</name>
</gene>
<dbReference type="EMBL" id="VKKG01000002">
    <property type="protein sequence ID" value="TRY18829.1"/>
    <property type="molecule type" value="Genomic_DNA"/>
</dbReference>
<evidence type="ECO:0000313" key="2">
    <source>
        <dbReference type="Proteomes" id="UP000317638"/>
    </source>
</evidence>
<proteinExistence type="predicted"/>
<comment type="caution">
    <text evidence="1">The sequence shown here is derived from an EMBL/GenBank/DDBJ whole genome shotgun (WGS) entry which is preliminary data.</text>
</comment>
<dbReference type="RefSeq" id="WP_143937721.1">
    <property type="nucleotide sequence ID" value="NZ_VKKG01000002.1"/>
</dbReference>
<dbReference type="AlphaFoldDB" id="A0A553K2A2"/>
<reference evidence="1 2" key="1">
    <citation type="submission" date="2019-07" db="EMBL/GenBank/DDBJ databases">
        <authorList>
            <person name="Zhou L.-Y."/>
        </authorList>
    </citation>
    <scope>NUCLEOTIDE SEQUENCE [LARGE SCALE GENOMIC DNA]</scope>
    <source>
        <strain evidence="1 2">YIM 101269</strain>
    </source>
</reference>
<dbReference type="OrthoDB" id="3712240at2"/>
<evidence type="ECO:0000313" key="1">
    <source>
        <dbReference type="EMBL" id="TRY18829.1"/>
    </source>
</evidence>
<keyword evidence="2" id="KW-1185">Reference proteome</keyword>
<sequence>MMRRLGLWAFVVAGLALVAWGVATVVAPSASCRGVEMHPGDTCSYYARDDTSTERLQTYDQRIAAAREQGPTVIVVGALAAAFGVFVALRPAAGAAREVPAEAQSSSDIGP</sequence>
<organism evidence="1 2">
    <name type="scientific">Tessaracoccus rhinocerotis</name>
    <dbReference type="NCBI Taxonomy" id="1689449"/>
    <lineage>
        <taxon>Bacteria</taxon>
        <taxon>Bacillati</taxon>
        <taxon>Actinomycetota</taxon>
        <taxon>Actinomycetes</taxon>
        <taxon>Propionibacteriales</taxon>
        <taxon>Propionibacteriaceae</taxon>
        <taxon>Tessaracoccus</taxon>
    </lineage>
</organism>